<evidence type="ECO:0000256" key="2">
    <source>
        <dbReference type="ARBA" id="ARBA00022630"/>
    </source>
</evidence>
<keyword evidence="5 6" id="KW-0560">Oxidoreductase</keyword>
<reference evidence="8 9" key="1">
    <citation type="journal article" date="2016" name="Genome Announc.">
        <title>Draft Genome Sequence of Paenibacillus amylolyticus Heshi-A3, Isolated from Fermented Rice Bran in a Japanese Fermented Seafood Dish.</title>
        <authorList>
            <person name="Akuzawa S."/>
            <person name="Nagaoka J."/>
            <person name="Kanekatsu M."/>
            <person name="Kubota E."/>
            <person name="Ohtake R."/>
            <person name="Suzuki T."/>
            <person name="Kanesaki Y."/>
        </authorList>
    </citation>
    <scope>NUCLEOTIDE SEQUENCE [LARGE SCALE GENOMIC DNA]</scope>
    <source>
        <strain evidence="8 9">Heshi-A3</strain>
    </source>
</reference>
<feature type="binding site" evidence="6">
    <location>
        <position position="86"/>
    </location>
    <ligand>
        <name>FAD</name>
        <dbReference type="ChEBI" id="CHEBI:57692"/>
    </ligand>
</feature>
<evidence type="ECO:0000256" key="6">
    <source>
        <dbReference type="HAMAP-Rule" id="MF_01685"/>
    </source>
</evidence>
<dbReference type="PANTHER" id="PTHR48105">
    <property type="entry name" value="THIOREDOXIN REDUCTASE 1-RELATED-RELATED"/>
    <property type="match status" value="1"/>
</dbReference>
<keyword evidence="4 6" id="KW-0521">NADP</keyword>
<gene>
    <name evidence="8" type="ORF">PAHA3_3833</name>
</gene>
<dbReference type="InterPro" id="IPR022890">
    <property type="entry name" value="Fd--NADP_Rdtase_type_2"/>
</dbReference>
<dbReference type="Gene3D" id="3.50.50.60">
    <property type="entry name" value="FAD/NAD(P)-binding domain"/>
    <property type="match status" value="2"/>
</dbReference>
<dbReference type="RefSeq" id="WP_082762893.1">
    <property type="nucleotide sequence ID" value="NZ_BCNV01000003.1"/>
</dbReference>
<feature type="binding site" evidence="6">
    <location>
        <position position="332"/>
    </location>
    <ligand>
        <name>FAD</name>
        <dbReference type="ChEBI" id="CHEBI:57692"/>
    </ligand>
</feature>
<dbReference type="EMBL" id="BCNV01000003">
    <property type="protein sequence ID" value="GAS83743.1"/>
    <property type="molecule type" value="Genomic_DNA"/>
</dbReference>
<feature type="binding site" evidence="6">
    <location>
        <position position="291"/>
    </location>
    <ligand>
        <name>FAD</name>
        <dbReference type="ChEBI" id="CHEBI:57692"/>
    </ligand>
</feature>
<protein>
    <recommendedName>
        <fullName evidence="6">Ferredoxin--NADP reductase</fullName>
        <shortName evidence="6">FNR</shortName>
        <shortName evidence="6">Fd-NADP(+) reductase</shortName>
        <ecNumber evidence="6">1.18.1.2</ecNumber>
    </recommendedName>
</protein>
<evidence type="ECO:0000259" key="7">
    <source>
        <dbReference type="Pfam" id="PF07992"/>
    </source>
</evidence>
<dbReference type="AlphaFoldDB" id="A0A100VPZ4"/>
<sequence>MDELYDLTIIGGGPAGLYAAFYSGMRDMKTKIIEANDELGGVLRTFPEKMIWDVGGTTPIRGEELIRRTIDQSQTFQPTIALGQKITNFERMEDGTIRLYTEIGEQHHTKTVLLAVGYGIPKPVKLELEGVERFEVNNLFYTVTQMDYFRNKRVLISGGGDTAVDWANELEGIAAEVVIVHRRNQFGGHEQPVKQMLDSSVRVYTPHTISGLHANAAGDAIEYVTISRLDENGEMESEKERIVVDAVIVNHGTRSDWGDLGGWEMDRGEWNKFKVNDRMETSLPGFYCAGDAAGYAAKIGLIATAFSDSIIAVNQAKAYIDPTAKRMASVSSHSDVFYEWNKALQENK</sequence>
<evidence type="ECO:0000256" key="3">
    <source>
        <dbReference type="ARBA" id="ARBA00022827"/>
    </source>
</evidence>
<feature type="domain" description="FAD/NAD(P)-binding" evidence="7">
    <location>
        <begin position="5"/>
        <end position="306"/>
    </location>
</feature>
<dbReference type="GO" id="GO:0004324">
    <property type="term" value="F:ferredoxin-NADP+ reductase activity"/>
    <property type="evidence" value="ECO:0007669"/>
    <property type="project" value="UniProtKB-UniRule"/>
</dbReference>
<dbReference type="GO" id="GO:0050661">
    <property type="term" value="F:NADP binding"/>
    <property type="evidence" value="ECO:0007669"/>
    <property type="project" value="UniProtKB-UniRule"/>
</dbReference>
<dbReference type="InterPro" id="IPR023753">
    <property type="entry name" value="FAD/NAD-binding_dom"/>
</dbReference>
<evidence type="ECO:0000256" key="1">
    <source>
        <dbReference type="ARBA" id="ARBA00011738"/>
    </source>
</evidence>
<dbReference type="Pfam" id="PF07992">
    <property type="entry name" value="Pyr_redox_2"/>
    <property type="match status" value="1"/>
</dbReference>
<feature type="binding site" evidence="6">
    <location>
        <position position="34"/>
    </location>
    <ligand>
        <name>FAD</name>
        <dbReference type="ChEBI" id="CHEBI:57692"/>
    </ligand>
</feature>
<feature type="binding site" evidence="6">
    <location>
        <position position="46"/>
    </location>
    <ligand>
        <name>FAD</name>
        <dbReference type="ChEBI" id="CHEBI:57692"/>
    </ligand>
</feature>
<dbReference type="InterPro" id="IPR036188">
    <property type="entry name" value="FAD/NAD-bd_sf"/>
</dbReference>
<comment type="caution">
    <text evidence="8">The sequence shown here is derived from an EMBL/GenBank/DDBJ whole genome shotgun (WGS) entry which is preliminary data.</text>
</comment>
<keyword evidence="3 6" id="KW-0274">FAD</keyword>
<dbReference type="InterPro" id="IPR050097">
    <property type="entry name" value="Ferredoxin-NADP_redctase_2"/>
</dbReference>
<evidence type="ECO:0000256" key="4">
    <source>
        <dbReference type="ARBA" id="ARBA00022857"/>
    </source>
</evidence>
<dbReference type="PRINTS" id="PR00368">
    <property type="entry name" value="FADPNR"/>
</dbReference>
<keyword evidence="2 6" id="KW-0285">Flavoprotein</keyword>
<organism evidence="8 9">
    <name type="scientific">Paenibacillus amylolyticus</name>
    <dbReference type="NCBI Taxonomy" id="1451"/>
    <lineage>
        <taxon>Bacteria</taxon>
        <taxon>Bacillati</taxon>
        <taxon>Bacillota</taxon>
        <taxon>Bacilli</taxon>
        <taxon>Bacillales</taxon>
        <taxon>Paenibacillaceae</taxon>
        <taxon>Paenibacillus</taxon>
    </lineage>
</organism>
<accession>A0A100VPZ4</accession>
<dbReference type="EC" id="1.18.1.2" evidence="6"/>
<dbReference type="PRINTS" id="PR00469">
    <property type="entry name" value="PNDRDTASEII"/>
</dbReference>
<evidence type="ECO:0000313" key="8">
    <source>
        <dbReference type="EMBL" id="GAS83743.1"/>
    </source>
</evidence>
<dbReference type="GO" id="GO:0050660">
    <property type="term" value="F:flavin adenine dinucleotide binding"/>
    <property type="evidence" value="ECO:0007669"/>
    <property type="project" value="UniProtKB-UniRule"/>
</dbReference>
<comment type="subunit">
    <text evidence="1 6">Homodimer.</text>
</comment>
<comment type="catalytic activity">
    <reaction evidence="6">
        <text>2 reduced [2Fe-2S]-[ferredoxin] + NADP(+) + H(+) = 2 oxidized [2Fe-2S]-[ferredoxin] + NADPH</text>
        <dbReference type="Rhea" id="RHEA:20125"/>
        <dbReference type="Rhea" id="RHEA-COMP:10000"/>
        <dbReference type="Rhea" id="RHEA-COMP:10001"/>
        <dbReference type="ChEBI" id="CHEBI:15378"/>
        <dbReference type="ChEBI" id="CHEBI:33737"/>
        <dbReference type="ChEBI" id="CHEBI:33738"/>
        <dbReference type="ChEBI" id="CHEBI:57783"/>
        <dbReference type="ChEBI" id="CHEBI:58349"/>
        <dbReference type="EC" id="1.18.1.2"/>
    </reaction>
</comment>
<comment type="cofactor">
    <cofactor evidence="6">
        <name>FAD</name>
        <dbReference type="ChEBI" id="CHEBI:57692"/>
    </cofactor>
    <text evidence="6">Binds 1 FAD per subunit.</text>
</comment>
<evidence type="ECO:0000313" key="9">
    <source>
        <dbReference type="Proteomes" id="UP000069697"/>
    </source>
</evidence>
<dbReference type="HAMAP" id="MF_01685">
    <property type="entry name" value="FENR2"/>
    <property type="match status" value="1"/>
</dbReference>
<reference evidence="9" key="2">
    <citation type="submission" date="2016-01" db="EMBL/GenBank/DDBJ databases">
        <title>Draft Genome Sequence of Paenibacillus amylolyticus Heshi-A3 that Was Isolated from Fermented Rice Bran with Aging Salted Mackerel, Which Was Named Heshiko as Traditional Fermented Seafood in Japan.</title>
        <authorList>
            <person name="Akuzawa S."/>
            <person name="Nakagawa J."/>
            <person name="Kanekatsu T."/>
            <person name="Kubota E."/>
            <person name="Ohtake R."/>
            <person name="Suzuki T."/>
            <person name="Kanesaki Y."/>
        </authorList>
    </citation>
    <scope>NUCLEOTIDE SEQUENCE [LARGE SCALE GENOMIC DNA]</scope>
    <source>
        <strain evidence="9">Heshi-A3</strain>
    </source>
</reference>
<dbReference type="Proteomes" id="UP000069697">
    <property type="component" value="Unassembled WGS sequence"/>
</dbReference>
<comment type="caution">
    <text evidence="6">Lacks conserved residue(s) required for the propagation of feature annotation.</text>
</comment>
<proteinExistence type="inferred from homology"/>
<dbReference type="SUPFAM" id="SSF51905">
    <property type="entry name" value="FAD/NAD(P)-binding domain"/>
    <property type="match status" value="1"/>
</dbReference>
<comment type="similarity">
    <text evidence="6">Belongs to the ferredoxin--NADP reductase type 2 family.</text>
</comment>
<evidence type="ECO:0000256" key="5">
    <source>
        <dbReference type="ARBA" id="ARBA00023002"/>
    </source>
</evidence>
<name>A0A100VPZ4_PAEAM</name>